<dbReference type="AlphaFoldDB" id="K4QWV6"/>
<accession>K4QWV6</accession>
<dbReference type="Proteomes" id="UP000008043">
    <property type="component" value="Chromosome"/>
</dbReference>
<dbReference type="STRING" id="1214101.BN159_0465"/>
<dbReference type="EMBL" id="HE971709">
    <property type="protein sequence ID" value="CCK24844.1"/>
    <property type="molecule type" value="Genomic_DNA"/>
</dbReference>
<gene>
    <name evidence="1" type="ORF">BN159_0465</name>
</gene>
<dbReference type="HOGENOM" id="CLU_2588108_0_0_11"/>
<proteinExistence type="predicted"/>
<reference evidence="1 2" key="1">
    <citation type="journal article" date="2012" name="J. Bacteriol.">
        <title>Genome sequence of the bacterium Streptomyces davawensis JCM 4913 and heterologous production of the unique antibiotic roseoflavin.</title>
        <authorList>
            <person name="Jankowitsch F."/>
            <person name="Schwarz J."/>
            <person name="Ruckert C."/>
            <person name="Gust B."/>
            <person name="Szczepanowski R."/>
            <person name="Blom J."/>
            <person name="Pelzer S."/>
            <person name="Kalinowski J."/>
            <person name="Mack M."/>
        </authorList>
    </citation>
    <scope>NUCLEOTIDE SEQUENCE [LARGE SCALE GENOMIC DNA]</scope>
    <source>
        <strain evidence="2">DSM 101723 / JCM 4913 / KCC S-0913 / 768</strain>
    </source>
</reference>
<evidence type="ECO:0000313" key="1">
    <source>
        <dbReference type="EMBL" id="CCK24844.1"/>
    </source>
</evidence>
<dbReference type="KEGG" id="sdv:BN159_0465"/>
<evidence type="ECO:0000313" key="2">
    <source>
        <dbReference type="Proteomes" id="UP000008043"/>
    </source>
</evidence>
<name>K4QWV6_STRDJ</name>
<protein>
    <submittedName>
        <fullName evidence="1">Uncharacterized protein</fullName>
    </submittedName>
</protein>
<organism evidence="1 2">
    <name type="scientific">Streptomyces davaonensis (strain DSM 101723 / JCM 4913 / KCC S-0913 / 768)</name>
    <dbReference type="NCBI Taxonomy" id="1214101"/>
    <lineage>
        <taxon>Bacteria</taxon>
        <taxon>Bacillati</taxon>
        <taxon>Actinomycetota</taxon>
        <taxon>Actinomycetes</taxon>
        <taxon>Kitasatosporales</taxon>
        <taxon>Streptomycetaceae</taxon>
        <taxon>Streptomyces</taxon>
    </lineage>
</organism>
<keyword evidence="2" id="KW-1185">Reference proteome</keyword>
<sequence>MVADVSPDVVLKFGLLELGLVHVLPSLGVAHGLERHLRPAQEVGGHLRRHRLVIARQFRDRLDLLLRGDRDQDLFGLPAH</sequence>